<protein>
    <submittedName>
        <fullName evidence="3">Drug/metabolite transporter (DMT)-like permease</fullName>
    </submittedName>
</protein>
<feature type="domain" description="EamA" evidence="2">
    <location>
        <begin position="147"/>
        <end position="276"/>
    </location>
</feature>
<dbReference type="EMBL" id="JACIET010000002">
    <property type="protein sequence ID" value="MBB4013199.1"/>
    <property type="molecule type" value="Genomic_DNA"/>
</dbReference>
<feature type="transmembrane region" description="Helical" evidence="1">
    <location>
        <begin position="34"/>
        <end position="51"/>
    </location>
</feature>
<dbReference type="InterPro" id="IPR037185">
    <property type="entry name" value="EmrE-like"/>
</dbReference>
<dbReference type="Proteomes" id="UP000561045">
    <property type="component" value="Unassembled WGS sequence"/>
</dbReference>
<feature type="transmembrane region" description="Helical" evidence="1">
    <location>
        <begin position="5"/>
        <end position="22"/>
    </location>
</feature>
<feature type="transmembrane region" description="Helical" evidence="1">
    <location>
        <begin position="63"/>
        <end position="81"/>
    </location>
</feature>
<feature type="transmembrane region" description="Helical" evidence="1">
    <location>
        <begin position="145"/>
        <end position="164"/>
    </location>
</feature>
<name>A0A840BNY8_9RHOO</name>
<evidence type="ECO:0000259" key="2">
    <source>
        <dbReference type="Pfam" id="PF00892"/>
    </source>
</evidence>
<accession>A0A840BNY8</accession>
<keyword evidence="4" id="KW-1185">Reference proteome</keyword>
<dbReference type="PANTHER" id="PTHR22911:SF137">
    <property type="entry name" value="SOLUTE CARRIER FAMILY 35 MEMBER G2-RELATED"/>
    <property type="match status" value="1"/>
</dbReference>
<evidence type="ECO:0000256" key="1">
    <source>
        <dbReference type="SAM" id="Phobius"/>
    </source>
</evidence>
<feature type="domain" description="EamA" evidence="2">
    <location>
        <begin position="5"/>
        <end position="132"/>
    </location>
</feature>
<dbReference type="AlphaFoldDB" id="A0A840BNY8"/>
<gene>
    <name evidence="3" type="ORF">GGR36_002545</name>
</gene>
<dbReference type="GO" id="GO:0016020">
    <property type="term" value="C:membrane"/>
    <property type="evidence" value="ECO:0007669"/>
    <property type="project" value="InterPro"/>
</dbReference>
<feature type="transmembrane region" description="Helical" evidence="1">
    <location>
        <begin position="176"/>
        <end position="193"/>
    </location>
</feature>
<feature type="transmembrane region" description="Helical" evidence="1">
    <location>
        <begin position="234"/>
        <end position="254"/>
    </location>
</feature>
<evidence type="ECO:0000313" key="4">
    <source>
        <dbReference type="Proteomes" id="UP000561045"/>
    </source>
</evidence>
<keyword evidence="1" id="KW-0472">Membrane</keyword>
<comment type="caution">
    <text evidence="3">The sequence shown here is derived from an EMBL/GenBank/DDBJ whole genome shotgun (WGS) entry which is preliminary data.</text>
</comment>
<proteinExistence type="predicted"/>
<dbReference type="Pfam" id="PF00892">
    <property type="entry name" value="EamA"/>
    <property type="match status" value="2"/>
</dbReference>
<feature type="transmembrane region" description="Helical" evidence="1">
    <location>
        <begin position="87"/>
        <end position="108"/>
    </location>
</feature>
<organism evidence="3 4">
    <name type="scientific">Niveibacterium umoris</name>
    <dbReference type="NCBI Taxonomy" id="1193620"/>
    <lineage>
        <taxon>Bacteria</taxon>
        <taxon>Pseudomonadati</taxon>
        <taxon>Pseudomonadota</taxon>
        <taxon>Betaproteobacteria</taxon>
        <taxon>Rhodocyclales</taxon>
        <taxon>Rhodocyclaceae</taxon>
        <taxon>Niveibacterium</taxon>
    </lineage>
</organism>
<keyword evidence="1" id="KW-0812">Transmembrane</keyword>
<dbReference type="RefSeq" id="WP_183635107.1">
    <property type="nucleotide sequence ID" value="NZ_BAABLE010000005.1"/>
</dbReference>
<feature type="transmembrane region" description="Helical" evidence="1">
    <location>
        <begin position="199"/>
        <end position="222"/>
    </location>
</feature>
<keyword evidence="1" id="KW-1133">Transmembrane helix</keyword>
<sequence length="287" mass="30875">MNRPALTLICTAMFWAAIWWPFRWLLEHGLSTPLANTLAFGFGAVIALAWSRGRLPGFMRDPRLLVLALASAICNLGYNAAATHAPVMKVVLLLYTAPLWTVPLAWWLLRERPGLRGSVALALCVGGALLMLWHPALGYPWPASGWEWIGLAAGASFAVYNVLIRALPHGDEKERVALIFIVEFVLAGAWLLADGETLAAPGAAPLGMTAFVGIAMWGIIIAMQWGLQRLPANLAAVLMSTELVFAALFSWWWAGETLSARELTGALLVASAALISAWQPAEAPATA</sequence>
<dbReference type="SUPFAM" id="SSF103481">
    <property type="entry name" value="Multidrug resistance efflux transporter EmrE"/>
    <property type="match status" value="2"/>
</dbReference>
<dbReference type="PANTHER" id="PTHR22911">
    <property type="entry name" value="ACYL-MALONYL CONDENSING ENZYME-RELATED"/>
    <property type="match status" value="1"/>
</dbReference>
<feature type="transmembrane region" description="Helical" evidence="1">
    <location>
        <begin position="115"/>
        <end position="133"/>
    </location>
</feature>
<evidence type="ECO:0000313" key="3">
    <source>
        <dbReference type="EMBL" id="MBB4013199.1"/>
    </source>
</evidence>
<reference evidence="3 4" key="1">
    <citation type="submission" date="2020-08" db="EMBL/GenBank/DDBJ databases">
        <title>Genomic Encyclopedia of Type Strains, Phase IV (KMG-IV): sequencing the most valuable type-strain genomes for metagenomic binning, comparative biology and taxonomic classification.</title>
        <authorList>
            <person name="Goeker M."/>
        </authorList>
    </citation>
    <scope>NUCLEOTIDE SEQUENCE [LARGE SCALE GENOMIC DNA]</scope>
    <source>
        <strain evidence="3 4">DSM 106739</strain>
    </source>
</reference>
<dbReference type="InterPro" id="IPR000620">
    <property type="entry name" value="EamA_dom"/>
</dbReference>